<feature type="domain" description="TF-B3" evidence="6">
    <location>
        <begin position="1"/>
        <end position="73"/>
    </location>
</feature>
<dbReference type="EMBL" id="CP126208">
    <property type="protein sequence ID" value="WIA08407.1"/>
    <property type="molecule type" value="Genomic_DNA"/>
</dbReference>
<dbReference type="CDD" id="cd10017">
    <property type="entry name" value="B3_DNA"/>
    <property type="match status" value="1"/>
</dbReference>
<sequence length="138" mass="14318">MLFKVQVKLVDGVGQIWPVTYEGVMCAGQRHLRLTCGWSEFIKAKRLTIGDAVTFERRGGNRTALAVAIARAGQEAEPAWAGALPADDQVKVLVGALRDGSSSPIGTPAAGGSAAAAAEEKQPADITEALTGSRSSRG</sequence>
<evidence type="ECO:0000313" key="8">
    <source>
        <dbReference type="Proteomes" id="UP001244341"/>
    </source>
</evidence>
<proteinExistence type="predicted"/>
<keyword evidence="8" id="KW-1185">Reference proteome</keyword>
<dbReference type="Proteomes" id="UP001244341">
    <property type="component" value="Chromosome 1b"/>
</dbReference>
<dbReference type="InterPro" id="IPR015300">
    <property type="entry name" value="DNA-bd_pseudobarrel_sf"/>
</dbReference>
<evidence type="ECO:0000256" key="2">
    <source>
        <dbReference type="ARBA" id="ARBA00023125"/>
    </source>
</evidence>
<dbReference type="PROSITE" id="PS50863">
    <property type="entry name" value="B3"/>
    <property type="match status" value="1"/>
</dbReference>
<protein>
    <recommendedName>
        <fullName evidence="6">TF-B3 domain-containing protein</fullName>
    </recommendedName>
</protein>
<gene>
    <name evidence="7" type="ORF">OEZ85_007845</name>
</gene>
<evidence type="ECO:0000256" key="5">
    <source>
        <dbReference type="SAM" id="MobiDB-lite"/>
    </source>
</evidence>
<feature type="compositionally biased region" description="Low complexity" evidence="5">
    <location>
        <begin position="101"/>
        <end position="117"/>
    </location>
</feature>
<keyword evidence="3" id="KW-0804">Transcription</keyword>
<evidence type="ECO:0000256" key="3">
    <source>
        <dbReference type="ARBA" id="ARBA00023163"/>
    </source>
</evidence>
<feature type="region of interest" description="Disordered" evidence="5">
    <location>
        <begin position="101"/>
        <end position="138"/>
    </location>
</feature>
<dbReference type="Pfam" id="PF02362">
    <property type="entry name" value="B3"/>
    <property type="match status" value="1"/>
</dbReference>
<dbReference type="InterPro" id="IPR003340">
    <property type="entry name" value="B3_DNA-bd"/>
</dbReference>
<dbReference type="Gene3D" id="2.40.330.10">
    <property type="entry name" value="DNA-binding pseudobarrel domain"/>
    <property type="match status" value="1"/>
</dbReference>
<reference evidence="7 8" key="1">
    <citation type="submission" date="2023-05" db="EMBL/GenBank/DDBJ databases">
        <title>A 100% complete, gapless, phased diploid assembly of the Scenedesmus obliquus UTEX 3031 genome.</title>
        <authorList>
            <person name="Biondi T.C."/>
            <person name="Hanschen E.R."/>
            <person name="Kwon T."/>
            <person name="Eng W."/>
            <person name="Kruse C.P.S."/>
            <person name="Koehler S.I."/>
            <person name="Kunde Y."/>
            <person name="Gleasner C.D."/>
            <person name="You Mak K.T."/>
            <person name="Polle J."/>
            <person name="Hovde B.T."/>
            <person name="Starkenburg S.R."/>
        </authorList>
    </citation>
    <scope>NUCLEOTIDE SEQUENCE [LARGE SCALE GENOMIC DNA]</scope>
    <source>
        <strain evidence="7 8">DOE0152z</strain>
    </source>
</reference>
<name>A0ABY8TH53_TETOB</name>
<accession>A0ABY8TH53</accession>
<evidence type="ECO:0000256" key="4">
    <source>
        <dbReference type="ARBA" id="ARBA00023242"/>
    </source>
</evidence>
<keyword evidence="2" id="KW-0238">DNA-binding</keyword>
<keyword evidence="4" id="KW-0539">Nucleus</keyword>
<evidence type="ECO:0000256" key="1">
    <source>
        <dbReference type="ARBA" id="ARBA00023015"/>
    </source>
</evidence>
<keyword evidence="1" id="KW-0805">Transcription regulation</keyword>
<dbReference type="SUPFAM" id="SSF101936">
    <property type="entry name" value="DNA-binding pseudobarrel domain"/>
    <property type="match status" value="1"/>
</dbReference>
<evidence type="ECO:0000313" key="7">
    <source>
        <dbReference type="EMBL" id="WIA08407.1"/>
    </source>
</evidence>
<organism evidence="7 8">
    <name type="scientific">Tetradesmus obliquus</name>
    <name type="common">Green alga</name>
    <name type="synonym">Acutodesmus obliquus</name>
    <dbReference type="NCBI Taxonomy" id="3088"/>
    <lineage>
        <taxon>Eukaryota</taxon>
        <taxon>Viridiplantae</taxon>
        <taxon>Chlorophyta</taxon>
        <taxon>core chlorophytes</taxon>
        <taxon>Chlorophyceae</taxon>
        <taxon>CS clade</taxon>
        <taxon>Sphaeropleales</taxon>
        <taxon>Scenedesmaceae</taxon>
        <taxon>Tetradesmus</taxon>
    </lineage>
</organism>
<evidence type="ECO:0000259" key="6">
    <source>
        <dbReference type="PROSITE" id="PS50863"/>
    </source>
</evidence>